<name>A0A5M6CDK5_9BACT</name>
<dbReference type="EMBL" id="VWSH01000003">
    <property type="protein sequence ID" value="KAA5533206.1"/>
    <property type="molecule type" value="Genomic_DNA"/>
</dbReference>
<dbReference type="AlphaFoldDB" id="A0A5M6CDK5"/>
<keyword evidence="2" id="KW-1185">Reference proteome</keyword>
<gene>
    <name evidence="1" type="ORF">F0919_11710</name>
</gene>
<comment type="caution">
    <text evidence="1">The sequence shown here is derived from an EMBL/GenBank/DDBJ whole genome shotgun (WGS) entry which is preliminary data.</text>
</comment>
<sequence length="72" mass="8481">MKIELQYVNDIHGETQAVQLPLTDWEKILNKLKKYEQALKLKSDLKEAFEQVSHLRKTKGPKQTLNDFLNEL</sequence>
<protein>
    <submittedName>
        <fullName evidence="1">Uncharacterized protein</fullName>
    </submittedName>
</protein>
<dbReference type="RefSeq" id="WP_150032954.1">
    <property type="nucleotide sequence ID" value="NZ_VWSH01000003.1"/>
</dbReference>
<organism evidence="1 2">
    <name type="scientific">Taibaiella lutea</name>
    <dbReference type="NCBI Taxonomy" id="2608001"/>
    <lineage>
        <taxon>Bacteria</taxon>
        <taxon>Pseudomonadati</taxon>
        <taxon>Bacteroidota</taxon>
        <taxon>Chitinophagia</taxon>
        <taxon>Chitinophagales</taxon>
        <taxon>Chitinophagaceae</taxon>
        <taxon>Taibaiella</taxon>
    </lineage>
</organism>
<reference evidence="1 2" key="1">
    <citation type="submission" date="2019-09" db="EMBL/GenBank/DDBJ databases">
        <title>Genome sequence and assembly of Taibaiella sp.</title>
        <authorList>
            <person name="Chhetri G."/>
        </authorList>
    </citation>
    <scope>NUCLEOTIDE SEQUENCE [LARGE SCALE GENOMIC DNA]</scope>
    <source>
        <strain evidence="1 2">KVB11</strain>
    </source>
</reference>
<accession>A0A5M6CDK5</accession>
<evidence type="ECO:0000313" key="1">
    <source>
        <dbReference type="EMBL" id="KAA5533206.1"/>
    </source>
</evidence>
<proteinExistence type="predicted"/>
<dbReference type="Proteomes" id="UP000323632">
    <property type="component" value="Unassembled WGS sequence"/>
</dbReference>
<evidence type="ECO:0000313" key="2">
    <source>
        <dbReference type="Proteomes" id="UP000323632"/>
    </source>
</evidence>